<dbReference type="EMBL" id="JACJID010000005">
    <property type="protein sequence ID" value="MBA8929514.1"/>
    <property type="molecule type" value="Genomic_DNA"/>
</dbReference>
<organism evidence="1 2">
    <name type="scientific">Kutzneria viridogrisea</name>
    <dbReference type="NCBI Taxonomy" id="47990"/>
    <lineage>
        <taxon>Bacteria</taxon>
        <taxon>Bacillati</taxon>
        <taxon>Actinomycetota</taxon>
        <taxon>Actinomycetes</taxon>
        <taxon>Pseudonocardiales</taxon>
        <taxon>Pseudonocardiaceae</taxon>
        <taxon>Kutzneria</taxon>
    </lineage>
</organism>
<comment type="caution">
    <text evidence="1">The sequence shown here is derived from an EMBL/GenBank/DDBJ whole genome shotgun (WGS) entry which is preliminary data.</text>
</comment>
<dbReference type="Proteomes" id="UP000517916">
    <property type="component" value="Unassembled WGS sequence"/>
</dbReference>
<dbReference type="RefSeq" id="WP_182839428.1">
    <property type="nucleotide sequence ID" value="NZ_BAAABQ010000017.1"/>
</dbReference>
<sequence>MSDPARDLARFLADNGVDDWVLDDLGGTVRLDDWIVDFIDTVLATSAEVDATERLAALRALLDDRERTSTAKKGTVSISVRKVREVLTN</sequence>
<name>A0ABR6BSH2_9PSEU</name>
<keyword evidence="2" id="KW-1185">Reference proteome</keyword>
<protein>
    <submittedName>
        <fullName evidence="1">Uncharacterized protein</fullName>
    </submittedName>
</protein>
<evidence type="ECO:0000313" key="2">
    <source>
        <dbReference type="Proteomes" id="UP000517916"/>
    </source>
</evidence>
<proteinExistence type="predicted"/>
<evidence type="ECO:0000313" key="1">
    <source>
        <dbReference type="EMBL" id="MBA8929514.1"/>
    </source>
</evidence>
<accession>A0ABR6BSH2</accession>
<gene>
    <name evidence="1" type="ORF">BC739_006732</name>
</gene>
<reference evidence="1 2" key="1">
    <citation type="submission" date="2020-08" db="EMBL/GenBank/DDBJ databases">
        <title>Genomic Encyclopedia of Archaeal and Bacterial Type Strains, Phase II (KMG-II): from individual species to whole genera.</title>
        <authorList>
            <person name="Goeker M."/>
        </authorList>
    </citation>
    <scope>NUCLEOTIDE SEQUENCE [LARGE SCALE GENOMIC DNA]</scope>
    <source>
        <strain evidence="1 2">DSM 43850</strain>
    </source>
</reference>